<reference evidence="2" key="1">
    <citation type="submission" date="2021-04" db="EMBL/GenBank/DDBJ databases">
        <title>Pseudonocardia sp. nov., isolated from sandy soil of mangrove forest.</title>
        <authorList>
            <person name="Zan Z."/>
            <person name="Huang R."/>
            <person name="Liu W."/>
        </authorList>
    </citation>
    <scope>NUCLEOTIDE SEQUENCE</scope>
    <source>
        <strain evidence="2">S2-4</strain>
    </source>
</reference>
<evidence type="ECO:0000256" key="1">
    <source>
        <dbReference type="SAM" id="Phobius"/>
    </source>
</evidence>
<gene>
    <name evidence="2" type="ORF">KDL28_24560</name>
</gene>
<keyword evidence="1" id="KW-0812">Transmembrane</keyword>
<organism evidence="2 3">
    <name type="scientific">Pseudonocardia humida</name>
    <dbReference type="NCBI Taxonomy" id="2800819"/>
    <lineage>
        <taxon>Bacteria</taxon>
        <taxon>Bacillati</taxon>
        <taxon>Actinomycetota</taxon>
        <taxon>Actinomycetes</taxon>
        <taxon>Pseudonocardiales</taxon>
        <taxon>Pseudonocardiaceae</taxon>
        <taxon>Pseudonocardia</taxon>
    </lineage>
</organism>
<dbReference type="EMBL" id="JAGSOV010000052">
    <property type="protein sequence ID" value="MCO1658239.1"/>
    <property type="molecule type" value="Genomic_DNA"/>
</dbReference>
<accession>A0ABT1A5F9</accession>
<keyword evidence="1" id="KW-0472">Membrane</keyword>
<evidence type="ECO:0000313" key="2">
    <source>
        <dbReference type="EMBL" id="MCO1658239.1"/>
    </source>
</evidence>
<protein>
    <recommendedName>
        <fullName evidence="4">Capsular polysaccharide biosynthesis protein</fullName>
    </recommendedName>
</protein>
<dbReference type="RefSeq" id="WP_252441945.1">
    <property type="nucleotide sequence ID" value="NZ_JAGSOV010000052.1"/>
</dbReference>
<keyword evidence="1" id="KW-1133">Transmembrane helix</keyword>
<comment type="caution">
    <text evidence="2">The sequence shown here is derived from an EMBL/GenBank/DDBJ whole genome shotgun (WGS) entry which is preliminary data.</text>
</comment>
<keyword evidence="3" id="KW-1185">Reference proteome</keyword>
<evidence type="ECO:0008006" key="4">
    <source>
        <dbReference type="Google" id="ProtNLM"/>
    </source>
</evidence>
<feature type="transmembrane region" description="Helical" evidence="1">
    <location>
        <begin position="159"/>
        <end position="178"/>
    </location>
</feature>
<name>A0ABT1A5F9_9PSEU</name>
<sequence length="300" mass="30150">MRVLALASICGLAVGAVVVALLLNRPAVFAAQNSLIARPAAASVENPDAAGQFGEVVALGLPALPDLAVSSSVLQAAADAVPGGPTADELASQVEVTLVPGAGVAKLTVRAGDPDQAGRLATALVGALVATDILQPAARLEPLDAEPQVVRVDTSIPTVGGIGLVAALVVGAATYAALRRIRPPGTDVHEVHTAMSRAGRPTVAILDGKDPALTDRLCALQRAGGLPLRIITIGPGQSDKADELRTAVNGRGVQLSSASTNSAPTSVVAVFDARSTRPDELTAVAAALPERSRMLAVVLT</sequence>
<dbReference type="Proteomes" id="UP001165283">
    <property type="component" value="Unassembled WGS sequence"/>
</dbReference>
<proteinExistence type="predicted"/>
<evidence type="ECO:0000313" key="3">
    <source>
        <dbReference type="Proteomes" id="UP001165283"/>
    </source>
</evidence>